<dbReference type="AlphaFoldDB" id="A0A382MM49"/>
<dbReference type="Gene3D" id="3.20.20.70">
    <property type="entry name" value="Aldolase class I"/>
    <property type="match status" value="1"/>
</dbReference>
<dbReference type="InterPro" id="IPR055268">
    <property type="entry name" value="PCB-like"/>
</dbReference>
<feature type="domain" description="Pyruvate carboxyltransferase" evidence="1">
    <location>
        <begin position="40"/>
        <end position="307"/>
    </location>
</feature>
<dbReference type="PANTHER" id="PTHR43778:SF2">
    <property type="entry name" value="PYRUVATE CARBOXYLASE, MITOCHONDRIAL"/>
    <property type="match status" value="1"/>
</dbReference>
<dbReference type="PROSITE" id="PS50991">
    <property type="entry name" value="PYR_CT"/>
    <property type="match status" value="1"/>
</dbReference>
<dbReference type="CDD" id="cd07937">
    <property type="entry name" value="DRE_TIM_PC_TC_5S"/>
    <property type="match status" value="1"/>
</dbReference>
<protein>
    <recommendedName>
        <fullName evidence="1">Pyruvate carboxyltransferase domain-containing protein</fullName>
    </recommendedName>
</protein>
<proteinExistence type="predicted"/>
<evidence type="ECO:0000259" key="1">
    <source>
        <dbReference type="PROSITE" id="PS50991"/>
    </source>
</evidence>
<dbReference type="GO" id="GO:0006094">
    <property type="term" value="P:gluconeogenesis"/>
    <property type="evidence" value="ECO:0007669"/>
    <property type="project" value="TreeGrafter"/>
</dbReference>
<dbReference type="Pfam" id="PF02436">
    <property type="entry name" value="PYC_OADA"/>
    <property type="match status" value="1"/>
</dbReference>
<reference evidence="2" key="1">
    <citation type="submission" date="2018-05" db="EMBL/GenBank/DDBJ databases">
        <authorList>
            <person name="Lanie J.A."/>
            <person name="Ng W.-L."/>
            <person name="Kazmierczak K.M."/>
            <person name="Andrzejewski T.M."/>
            <person name="Davidsen T.M."/>
            <person name="Wayne K.J."/>
            <person name="Tettelin H."/>
            <person name="Glass J.I."/>
            <person name="Rusch D."/>
            <person name="Podicherti R."/>
            <person name="Tsui H.-C.T."/>
            <person name="Winkler M.E."/>
        </authorList>
    </citation>
    <scope>NUCLEOTIDE SEQUENCE</scope>
</reference>
<dbReference type="GO" id="GO:0004736">
    <property type="term" value="F:pyruvate carboxylase activity"/>
    <property type="evidence" value="ECO:0007669"/>
    <property type="project" value="TreeGrafter"/>
</dbReference>
<dbReference type="InterPro" id="IPR000891">
    <property type="entry name" value="PYR_CT"/>
</dbReference>
<dbReference type="SUPFAM" id="SSF51569">
    <property type="entry name" value="Aldolase"/>
    <property type="match status" value="1"/>
</dbReference>
<accession>A0A382MM49</accession>
<dbReference type="PANTHER" id="PTHR43778">
    <property type="entry name" value="PYRUVATE CARBOXYLASE"/>
    <property type="match status" value="1"/>
</dbReference>
<organism evidence="2">
    <name type="scientific">marine metagenome</name>
    <dbReference type="NCBI Taxonomy" id="408172"/>
    <lineage>
        <taxon>unclassified sequences</taxon>
        <taxon>metagenomes</taxon>
        <taxon>ecological metagenomes</taxon>
    </lineage>
</organism>
<dbReference type="NCBIfam" id="NF006761">
    <property type="entry name" value="PRK09282.1"/>
    <property type="match status" value="1"/>
</dbReference>
<feature type="non-terminal residue" evidence="2">
    <location>
        <position position="364"/>
    </location>
</feature>
<gene>
    <name evidence="2" type="ORF">METZ01_LOCUS302753</name>
</gene>
<name>A0A382MM49_9ZZZZ</name>
<sequence>MENVIDAKLYNPVLPQTDWLDGTQRIIGLLELPKMATNPVKITDTTFRDGHQSLMATRLRMEDMEPVASQMDKIGFHSMEVWGGATFDATTRFLAEDPWERLRRFRELISNTPLSMLLRGQSLVGYRNYADDVVSEFVKRSAENGIDIFRVFDALNDEWNLTCAAESVKSSGKHLQMTICYSVTQSGRMGGPIYNIGYFVEKAKQFESMGADSLCIKDMAGLLAPYDAFDLISELKKQISIPLQLHTHYTSGMASMSVLKAIEAGIDIVDTALAPLALRTSQPAVEPLVVSLTGGNRDTGIDLNRLLEVGDYFESILPKYNQYMANPRVAVIDAKVLSHQIPGGMASNLNSQLREADAIDKLNE</sequence>
<dbReference type="InterPro" id="IPR003379">
    <property type="entry name" value="Carboxylase_cons_dom"/>
</dbReference>
<dbReference type="GO" id="GO:0005737">
    <property type="term" value="C:cytoplasm"/>
    <property type="evidence" value="ECO:0007669"/>
    <property type="project" value="TreeGrafter"/>
</dbReference>
<dbReference type="Pfam" id="PF00682">
    <property type="entry name" value="HMGL-like"/>
    <property type="match status" value="1"/>
</dbReference>
<dbReference type="InterPro" id="IPR013785">
    <property type="entry name" value="Aldolase_TIM"/>
</dbReference>
<dbReference type="EMBL" id="UINC01094560">
    <property type="protein sequence ID" value="SVC49899.1"/>
    <property type="molecule type" value="Genomic_DNA"/>
</dbReference>
<evidence type="ECO:0000313" key="2">
    <source>
        <dbReference type="EMBL" id="SVC49899.1"/>
    </source>
</evidence>